<evidence type="ECO:0000259" key="2">
    <source>
        <dbReference type="Pfam" id="PF07000"/>
    </source>
</evidence>
<dbReference type="InterPro" id="IPR010733">
    <property type="entry name" value="DUF1308"/>
</dbReference>
<dbReference type="InterPro" id="IPR041076">
    <property type="entry name" value="DUF5614"/>
</dbReference>
<gene>
    <name evidence="4" type="ORF">RUM43_004317</name>
</gene>
<reference evidence="4 5" key="1">
    <citation type="submission" date="2023-10" db="EMBL/GenBank/DDBJ databases">
        <title>Genomes of two closely related lineages of the louse Polyplax serrata with different host specificities.</title>
        <authorList>
            <person name="Martinu J."/>
            <person name="Tarabai H."/>
            <person name="Stefka J."/>
            <person name="Hypsa V."/>
        </authorList>
    </citation>
    <scope>NUCLEOTIDE SEQUENCE [LARGE SCALE GENOMIC DNA]</scope>
    <source>
        <strain evidence="4">HR10_N</strain>
    </source>
</reference>
<dbReference type="PANTHER" id="PTHR13379">
    <property type="entry name" value="UNCHARACTERIZED DUF1308"/>
    <property type="match status" value="1"/>
</dbReference>
<proteinExistence type="inferred from homology"/>
<dbReference type="AlphaFoldDB" id="A0AAN8SC64"/>
<comment type="caution">
    <text evidence="4">The sequence shown here is derived from an EMBL/GenBank/DDBJ whole genome shotgun (WGS) entry which is preliminary data.</text>
</comment>
<feature type="domain" description="DUF5614" evidence="3">
    <location>
        <begin position="4"/>
        <end position="183"/>
    </location>
</feature>
<evidence type="ECO:0000256" key="1">
    <source>
        <dbReference type="ARBA" id="ARBA00006588"/>
    </source>
</evidence>
<dbReference type="Pfam" id="PF07000">
    <property type="entry name" value="DUF1308"/>
    <property type="match status" value="1"/>
</dbReference>
<dbReference type="Proteomes" id="UP001372834">
    <property type="component" value="Unassembled WGS sequence"/>
</dbReference>
<organism evidence="4 5">
    <name type="scientific">Polyplax serrata</name>
    <name type="common">Common mouse louse</name>
    <dbReference type="NCBI Taxonomy" id="468196"/>
    <lineage>
        <taxon>Eukaryota</taxon>
        <taxon>Metazoa</taxon>
        <taxon>Ecdysozoa</taxon>
        <taxon>Arthropoda</taxon>
        <taxon>Hexapoda</taxon>
        <taxon>Insecta</taxon>
        <taxon>Pterygota</taxon>
        <taxon>Neoptera</taxon>
        <taxon>Paraneoptera</taxon>
        <taxon>Psocodea</taxon>
        <taxon>Troctomorpha</taxon>
        <taxon>Phthiraptera</taxon>
        <taxon>Anoplura</taxon>
        <taxon>Polyplacidae</taxon>
        <taxon>Polyplax</taxon>
    </lineage>
</organism>
<evidence type="ECO:0000313" key="5">
    <source>
        <dbReference type="Proteomes" id="UP001372834"/>
    </source>
</evidence>
<protein>
    <recommendedName>
        <fullName evidence="6">DUF1308 domain-containing protein</fullName>
    </recommendedName>
</protein>
<evidence type="ECO:0000259" key="3">
    <source>
        <dbReference type="Pfam" id="PF18474"/>
    </source>
</evidence>
<accession>A0AAN8SC64</accession>
<dbReference type="EMBL" id="JAWJWE010000002">
    <property type="protein sequence ID" value="KAK6642815.1"/>
    <property type="molecule type" value="Genomic_DNA"/>
</dbReference>
<dbReference type="PANTHER" id="PTHR13379:SF0">
    <property type="entry name" value="UPF0415 PROTEIN C7ORF25"/>
    <property type="match status" value="1"/>
</dbReference>
<evidence type="ECO:0008006" key="6">
    <source>
        <dbReference type="Google" id="ProtNLM"/>
    </source>
</evidence>
<sequence length="383" mass="42855">MDVTNTANKRIKEGYDILNRLSQIRIDGVPKLRNKIKQEINFLEKCTKTQIIKEEHLVCSNLIHLEALSSKLIKLQNVCNAVMSNKTLSFEDGYSRKICIDLVLHGGSVWMKVIARNQKAITIISNGEGSYKQKSILDQAAEFVECSKQNILYYKPPNVVFFFANGVDNCVAKDLSKVGIKVESNDSGGDENICSRNAPDILDYPIKDLEIVRNLAVIRSMPHLKLNLGVTTLIACASALTNGGCHYSFKSDILQKHAEWERARPVKPILDCLFEGRQLYCCKSAAKIFQNILDTLGGETEKERGENILKQCTIVEDRPTDKLKILGKIKERSLAIFGTGESLQAVTVTANHAFIRSAMNQGINFSVFLHEARALTERKQLPI</sequence>
<dbReference type="Pfam" id="PF18474">
    <property type="entry name" value="DUF5614"/>
    <property type="match status" value="1"/>
</dbReference>
<feature type="domain" description="DUF1308" evidence="2">
    <location>
        <begin position="226"/>
        <end position="380"/>
    </location>
</feature>
<comment type="similarity">
    <text evidence="1">Belongs to the UPF0415 family.</text>
</comment>
<name>A0AAN8SC64_POLSC</name>
<evidence type="ECO:0000313" key="4">
    <source>
        <dbReference type="EMBL" id="KAK6642815.1"/>
    </source>
</evidence>